<dbReference type="Pfam" id="PF10469">
    <property type="entry name" value="AKAP7_NLS"/>
    <property type="match status" value="1"/>
</dbReference>
<dbReference type="PANTHER" id="PTHR13360:SF1">
    <property type="entry name" value="ACTIVATING SIGNAL COINTEGRATOR 1 COMPLEX SUBUNIT 1"/>
    <property type="match status" value="1"/>
</dbReference>
<feature type="domain" description="A-kinase anchor protein 7-like phosphoesterase" evidence="2">
    <location>
        <begin position="11"/>
        <end position="268"/>
    </location>
</feature>
<sequence length="272" mass="30165">MPARPSPPRLTHFLAIPLVTAISRPQLQHSLRKFKDAATQPNFTSSLPEGIPDQAIRPLETLHLTLGVMSLLTLERVAGVLDLLQSLDLEDVLAGVKPAGEVNRAKDSRTSETKTGGGGQVSREKTEQRPIFITLQGLHSMHSPVKTSVLYASPLDPDLRLYRFCTELREVFKEFLVSESRPLLLHATIVNTIYAKGLRKEGGSRGGRGGRGGMKKERLELDAREVVREWENFTWMESVRVEKVALLKMGAKVGEGSEEKYEVEGDVDMPES</sequence>
<dbReference type="PANTHER" id="PTHR13360">
    <property type="entry name" value="ACTIVATING SIGNAL COINTEGRATOR 1 COMPLEX SUBUNIT 1"/>
    <property type="match status" value="1"/>
</dbReference>
<reference evidence="4" key="1">
    <citation type="submission" date="2016-03" db="EMBL/GenBank/DDBJ databases">
        <authorList>
            <person name="Ploux O."/>
        </authorList>
    </citation>
    <scope>NUCLEOTIDE SEQUENCE [LARGE SCALE GENOMIC DNA]</scope>
    <source>
        <strain evidence="4">UK7</strain>
    </source>
</reference>
<dbReference type="Gene3D" id="3.90.1140.10">
    <property type="entry name" value="Cyclic phosphodiesterase"/>
    <property type="match status" value="1"/>
</dbReference>
<protein>
    <recommendedName>
        <fullName evidence="2">A-kinase anchor protein 7-like phosphoesterase domain-containing protein</fullName>
    </recommendedName>
</protein>
<organism evidence="3 4">
    <name type="scientific">Rhynchosporium graminicola</name>
    <dbReference type="NCBI Taxonomy" id="2792576"/>
    <lineage>
        <taxon>Eukaryota</taxon>
        <taxon>Fungi</taxon>
        <taxon>Dikarya</taxon>
        <taxon>Ascomycota</taxon>
        <taxon>Pezizomycotina</taxon>
        <taxon>Leotiomycetes</taxon>
        <taxon>Helotiales</taxon>
        <taxon>Ploettnerulaceae</taxon>
        <taxon>Rhynchosporium</taxon>
    </lineage>
</organism>
<dbReference type="EMBL" id="FJUW01000001">
    <property type="protein sequence ID" value="CZS88044.1"/>
    <property type="molecule type" value="Genomic_DNA"/>
</dbReference>
<keyword evidence="4" id="KW-1185">Reference proteome</keyword>
<dbReference type="STRING" id="914237.A0A1E1JUY1"/>
<dbReference type="Proteomes" id="UP000178129">
    <property type="component" value="Unassembled WGS sequence"/>
</dbReference>
<proteinExistence type="predicted"/>
<evidence type="ECO:0000259" key="2">
    <source>
        <dbReference type="Pfam" id="PF10469"/>
    </source>
</evidence>
<dbReference type="InterPro" id="IPR009210">
    <property type="entry name" value="ASCC1"/>
</dbReference>
<name>A0A1E1JUY1_9HELO</name>
<gene>
    <name evidence="3" type="ORF">RCO7_01014</name>
</gene>
<evidence type="ECO:0000313" key="3">
    <source>
        <dbReference type="EMBL" id="CZS88044.1"/>
    </source>
</evidence>
<dbReference type="GO" id="GO:0006355">
    <property type="term" value="P:regulation of DNA-templated transcription"/>
    <property type="evidence" value="ECO:0007669"/>
    <property type="project" value="TreeGrafter"/>
</dbReference>
<accession>A0A1E1JUY1</accession>
<dbReference type="GO" id="GO:0005634">
    <property type="term" value="C:nucleus"/>
    <property type="evidence" value="ECO:0007669"/>
    <property type="project" value="TreeGrafter"/>
</dbReference>
<dbReference type="InParanoid" id="A0A1E1JUY1"/>
<evidence type="ECO:0000313" key="4">
    <source>
        <dbReference type="Proteomes" id="UP000178129"/>
    </source>
</evidence>
<comment type="caution">
    <text evidence="3">The sequence shown here is derived from an EMBL/GenBank/DDBJ whole genome shotgun (WGS) entry which is preliminary data.</text>
</comment>
<dbReference type="AlphaFoldDB" id="A0A1E1JUY1"/>
<feature type="region of interest" description="Disordered" evidence="1">
    <location>
        <begin position="102"/>
        <end position="125"/>
    </location>
</feature>
<dbReference type="InterPro" id="IPR019510">
    <property type="entry name" value="AKAP7-like_phosphoesterase"/>
</dbReference>
<evidence type="ECO:0000256" key="1">
    <source>
        <dbReference type="SAM" id="MobiDB-lite"/>
    </source>
</evidence>
<feature type="compositionally biased region" description="Basic and acidic residues" evidence="1">
    <location>
        <begin position="103"/>
        <end position="112"/>
    </location>
</feature>
<dbReference type="GO" id="GO:0006307">
    <property type="term" value="P:DNA alkylation repair"/>
    <property type="evidence" value="ECO:0007669"/>
    <property type="project" value="InterPro"/>
</dbReference>